<reference evidence="2" key="1">
    <citation type="submission" date="2012-08" db="EMBL/GenBank/DDBJ databases">
        <title>Genome analysis of Colletotrichum orbiculare and Colletotrichum fructicola.</title>
        <authorList>
            <person name="Gan P.H.P."/>
            <person name="Ikeda K."/>
            <person name="Irieda H."/>
            <person name="Narusaka M."/>
            <person name="O'Connell R.J."/>
            <person name="Narusaka Y."/>
            <person name="Takano Y."/>
            <person name="Kubo Y."/>
            <person name="Shirasu K."/>
        </authorList>
    </citation>
    <scope>NUCLEOTIDE SEQUENCE</scope>
    <source>
        <strain evidence="2">Nara gc5</strain>
    </source>
</reference>
<evidence type="ECO:0000313" key="2">
    <source>
        <dbReference type="EMBL" id="ELA23208.1"/>
    </source>
</evidence>
<dbReference type="AlphaFoldDB" id="L2FBU5"/>
<name>L2FBU5_COLFN</name>
<dbReference type="GO" id="GO:0016491">
    <property type="term" value="F:oxidoreductase activity"/>
    <property type="evidence" value="ECO:0007669"/>
    <property type="project" value="InterPro"/>
</dbReference>
<comment type="similarity">
    <text evidence="1">Belongs to the asaB hydroxylase/desaturase family.</text>
</comment>
<dbReference type="HOGENOM" id="CLU_406526_0_0_1"/>
<dbReference type="NCBIfam" id="NF041278">
    <property type="entry name" value="CmcJ_NvfI_EfuI"/>
    <property type="match status" value="1"/>
</dbReference>
<dbReference type="PANTHER" id="PTHR34598">
    <property type="entry name" value="BLL6449 PROTEIN"/>
    <property type="match status" value="1"/>
</dbReference>
<protein>
    <submittedName>
        <fullName evidence="2">Uncharacterized protein</fullName>
    </submittedName>
</protein>
<sequence>MATHASITVDIPYVKRNDDGNIPNHAQMFSHDAEFLDVQPAEVHNARTTNREFSISSNGFQYARLDEQPQIDYLDEDQVKKTYFPELEKLLKKELGASEVKAFHHVVRNVTYEDGMAYTRKHRCPARRPHVDVTDKFAPILMSWDCPDMHADVHANGKHWQMVNAWRPLKTVRKNPVTVADTASMAWEDYLTVPQPEVGPGVEGFWLQRPQDEDRRHDWWYMADQTPEEVLLFLQHDSEGAQVVAHTSFTQPGPVPKEPRESIEVRLDLRLFKATSLGNLELQLLLLISVSTTLAEAKILALPTEIESSPDGPSIPVFPALGRPALNSTGSCVPVRPESHAQQETRHSRLDLSLWSSDRIDVHAEIDFAREESERRARSAVIQARNKADLESRISQLQTLCNSNSRFFRVPKEVRDMIYDFVLLDMPRQEFIDLELANTRYSRWKSSRLRRLLEVCRLFKDELLSRFLGLNIVRMSLYASDFSDKFGIRRGAKIVASAHVFMTFLERVRRFALHHEGSDRPFWKDTTAKTGLLLANSMPQLQELTIYPTEETTHIDGDFLFFVLQVLTSPSLNKLIFFDTFDVVKEGDFEWARNKESTCRIEVACLRPDKREPRTGRCGPYIAFAGPPRYEGWRTREEPGINDIWPWRERCLSMMGIQFNTQPSLTENNRVKFAID</sequence>
<organism evidence="2">
    <name type="scientific">Colletotrichum fructicola (strain Nara gc5)</name>
    <name type="common">Anthracnose fungus</name>
    <name type="synonym">Colletotrichum gloeosporioides (strain Nara gc5)</name>
    <dbReference type="NCBI Taxonomy" id="1213859"/>
    <lineage>
        <taxon>Eukaryota</taxon>
        <taxon>Fungi</taxon>
        <taxon>Dikarya</taxon>
        <taxon>Ascomycota</taxon>
        <taxon>Pezizomycotina</taxon>
        <taxon>Sordariomycetes</taxon>
        <taxon>Hypocreomycetidae</taxon>
        <taxon>Glomerellales</taxon>
        <taxon>Glomerellaceae</taxon>
        <taxon>Colletotrichum</taxon>
        <taxon>Colletotrichum gloeosporioides species complex</taxon>
    </lineage>
</organism>
<proteinExistence type="inferred from homology"/>
<dbReference type="EMBL" id="KB021424">
    <property type="protein sequence ID" value="ELA23208.1"/>
    <property type="molecule type" value="Genomic_DNA"/>
</dbReference>
<evidence type="ECO:0000256" key="1">
    <source>
        <dbReference type="ARBA" id="ARBA00023604"/>
    </source>
</evidence>
<dbReference type="InterPro" id="IPR044053">
    <property type="entry name" value="AsaB-like"/>
</dbReference>
<dbReference type="PANTHER" id="PTHR34598:SF3">
    <property type="entry name" value="OXIDOREDUCTASE AN1597"/>
    <property type="match status" value="1"/>
</dbReference>
<accession>L2FBU5</accession>
<gene>
    <name evidence="2" type="ORF">CGGC5_2490</name>
</gene>
<dbReference type="STRING" id="1213859.L2FBU5"/>